<dbReference type="Proteomes" id="UP001418222">
    <property type="component" value="Unassembled WGS sequence"/>
</dbReference>
<evidence type="ECO:0000313" key="1">
    <source>
        <dbReference type="EMBL" id="KAK8928330.1"/>
    </source>
</evidence>
<proteinExistence type="predicted"/>
<reference evidence="1 2" key="1">
    <citation type="journal article" date="2022" name="Nat. Plants">
        <title>Genomes of leafy and leafless Platanthera orchids illuminate the evolution of mycoheterotrophy.</title>
        <authorList>
            <person name="Li M.H."/>
            <person name="Liu K.W."/>
            <person name="Li Z."/>
            <person name="Lu H.C."/>
            <person name="Ye Q.L."/>
            <person name="Zhang D."/>
            <person name="Wang J.Y."/>
            <person name="Li Y.F."/>
            <person name="Zhong Z.M."/>
            <person name="Liu X."/>
            <person name="Yu X."/>
            <person name="Liu D.K."/>
            <person name="Tu X.D."/>
            <person name="Liu B."/>
            <person name="Hao Y."/>
            <person name="Liao X.Y."/>
            <person name="Jiang Y.T."/>
            <person name="Sun W.H."/>
            <person name="Chen J."/>
            <person name="Chen Y.Q."/>
            <person name="Ai Y."/>
            <person name="Zhai J.W."/>
            <person name="Wu S.S."/>
            <person name="Zhou Z."/>
            <person name="Hsiao Y.Y."/>
            <person name="Wu W.L."/>
            <person name="Chen Y.Y."/>
            <person name="Lin Y.F."/>
            <person name="Hsu J.L."/>
            <person name="Li C.Y."/>
            <person name="Wang Z.W."/>
            <person name="Zhao X."/>
            <person name="Zhong W.Y."/>
            <person name="Ma X.K."/>
            <person name="Ma L."/>
            <person name="Huang J."/>
            <person name="Chen G.Z."/>
            <person name="Huang M.Z."/>
            <person name="Huang L."/>
            <person name="Peng D.H."/>
            <person name="Luo Y.B."/>
            <person name="Zou S.Q."/>
            <person name="Chen S.P."/>
            <person name="Lan S."/>
            <person name="Tsai W.C."/>
            <person name="Van de Peer Y."/>
            <person name="Liu Z.J."/>
        </authorList>
    </citation>
    <scope>NUCLEOTIDE SEQUENCE [LARGE SCALE GENOMIC DNA]</scope>
    <source>
        <strain evidence="1">Lor287</strain>
    </source>
</reference>
<sequence length="125" mass="14389">MFWTIYIFCCVELNDVLTKGRFWEATQVILFYFLYFTLFWPRRIAASAIVYSNIVASITKSKRRHLLKIQSASMGRSITPSSTTQKSGEVPVFQLCTLIFIFSPSFSIERNVHFKLGGELPPSFC</sequence>
<comment type="caution">
    <text evidence="1">The sequence shown here is derived from an EMBL/GenBank/DDBJ whole genome shotgun (WGS) entry which is preliminary data.</text>
</comment>
<dbReference type="AlphaFoldDB" id="A0AAP0FZF2"/>
<keyword evidence="2" id="KW-1185">Reference proteome</keyword>
<accession>A0AAP0FZF2</accession>
<name>A0AAP0FZF2_9ASPA</name>
<evidence type="ECO:0000313" key="2">
    <source>
        <dbReference type="Proteomes" id="UP001418222"/>
    </source>
</evidence>
<dbReference type="EMBL" id="JBBWWQ010000015">
    <property type="protein sequence ID" value="KAK8928330.1"/>
    <property type="molecule type" value="Genomic_DNA"/>
</dbReference>
<gene>
    <name evidence="1" type="ORF">KSP39_PZI017847</name>
</gene>
<organism evidence="1 2">
    <name type="scientific">Platanthera zijinensis</name>
    <dbReference type="NCBI Taxonomy" id="2320716"/>
    <lineage>
        <taxon>Eukaryota</taxon>
        <taxon>Viridiplantae</taxon>
        <taxon>Streptophyta</taxon>
        <taxon>Embryophyta</taxon>
        <taxon>Tracheophyta</taxon>
        <taxon>Spermatophyta</taxon>
        <taxon>Magnoliopsida</taxon>
        <taxon>Liliopsida</taxon>
        <taxon>Asparagales</taxon>
        <taxon>Orchidaceae</taxon>
        <taxon>Orchidoideae</taxon>
        <taxon>Orchideae</taxon>
        <taxon>Orchidinae</taxon>
        <taxon>Platanthera</taxon>
    </lineage>
</organism>
<protein>
    <submittedName>
        <fullName evidence="1">Uncharacterized protein</fullName>
    </submittedName>
</protein>